<keyword evidence="3" id="KW-1185">Reference proteome</keyword>
<dbReference type="RefSeq" id="WP_151754786.1">
    <property type="nucleotide sequence ID" value="NZ_BKZW01000001.1"/>
</dbReference>
<reference evidence="2 3" key="1">
    <citation type="submission" date="2019-10" db="EMBL/GenBank/DDBJ databases">
        <title>Dictyobacter vulcani sp. nov., within the class Ktedonobacteria, isolated from soil of volcanic Mt. Zao.</title>
        <authorList>
            <person name="Zheng Y."/>
            <person name="Wang C.M."/>
            <person name="Sakai Y."/>
            <person name="Abe K."/>
            <person name="Yokota A."/>
            <person name="Yabe S."/>
        </authorList>
    </citation>
    <scope>NUCLEOTIDE SEQUENCE [LARGE SCALE GENOMIC DNA]</scope>
    <source>
        <strain evidence="2 3">W12</strain>
    </source>
</reference>
<dbReference type="InterPro" id="IPR037185">
    <property type="entry name" value="EmrE-like"/>
</dbReference>
<comment type="caution">
    <text evidence="2">The sequence shown here is derived from an EMBL/GenBank/DDBJ whole genome shotgun (WGS) entry which is preliminary data.</text>
</comment>
<dbReference type="SUPFAM" id="SSF103481">
    <property type="entry name" value="Multidrug resistance efflux transporter EmrE"/>
    <property type="match status" value="1"/>
</dbReference>
<dbReference type="EMBL" id="BKZW01000001">
    <property type="protein sequence ID" value="GER86693.1"/>
    <property type="molecule type" value="Genomic_DNA"/>
</dbReference>
<dbReference type="Gene3D" id="1.10.3730.20">
    <property type="match status" value="1"/>
</dbReference>
<accession>A0A5J4KG58</accession>
<keyword evidence="1" id="KW-0812">Transmembrane</keyword>
<evidence type="ECO:0000313" key="2">
    <source>
        <dbReference type="EMBL" id="GER86693.1"/>
    </source>
</evidence>
<protein>
    <recommendedName>
        <fullName evidence="4">EamA domain-containing protein</fullName>
    </recommendedName>
</protein>
<evidence type="ECO:0000313" key="3">
    <source>
        <dbReference type="Proteomes" id="UP000326912"/>
    </source>
</evidence>
<name>A0A5J4KG58_9CHLR</name>
<dbReference type="Proteomes" id="UP000326912">
    <property type="component" value="Unassembled WGS sequence"/>
</dbReference>
<organism evidence="2 3">
    <name type="scientific">Dictyobacter vulcani</name>
    <dbReference type="NCBI Taxonomy" id="2607529"/>
    <lineage>
        <taxon>Bacteria</taxon>
        <taxon>Bacillati</taxon>
        <taxon>Chloroflexota</taxon>
        <taxon>Ktedonobacteria</taxon>
        <taxon>Ktedonobacterales</taxon>
        <taxon>Dictyobacteraceae</taxon>
        <taxon>Dictyobacter</taxon>
    </lineage>
</organism>
<dbReference type="AlphaFoldDB" id="A0A5J4KG58"/>
<evidence type="ECO:0008006" key="4">
    <source>
        <dbReference type="Google" id="ProtNLM"/>
    </source>
</evidence>
<gene>
    <name evidence="2" type="ORF">KDW_08550</name>
</gene>
<feature type="transmembrane region" description="Helical" evidence="1">
    <location>
        <begin position="39"/>
        <end position="58"/>
    </location>
</feature>
<evidence type="ECO:0000256" key="1">
    <source>
        <dbReference type="SAM" id="Phobius"/>
    </source>
</evidence>
<keyword evidence="1" id="KW-1133">Transmembrane helix</keyword>
<proteinExistence type="predicted"/>
<keyword evidence="1" id="KW-0472">Membrane</keyword>
<sequence length="114" mass="12252">MLQQFFTSIPKWLYFLLILVAFELVADILAKQFAISGKYTFAILSIAGFIAANAAWLVSLRTGAELGKGAVLFSVLSAIGAVIVAVLIYHEKVTTYQVVGLVLGVIAIAFLSIE</sequence>
<feature type="transmembrane region" description="Helical" evidence="1">
    <location>
        <begin position="12"/>
        <end position="33"/>
    </location>
</feature>
<feature type="transmembrane region" description="Helical" evidence="1">
    <location>
        <begin position="95"/>
        <end position="113"/>
    </location>
</feature>
<feature type="transmembrane region" description="Helical" evidence="1">
    <location>
        <begin position="70"/>
        <end position="89"/>
    </location>
</feature>